<name>A0ABS6MX96_9GAMM</name>
<feature type="transmembrane region" description="Helical" evidence="1">
    <location>
        <begin position="12"/>
        <end position="31"/>
    </location>
</feature>
<dbReference type="NCBIfam" id="TIGR02532">
    <property type="entry name" value="IV_pilin_GFxxxE"/>
    <property type="match status" value="1"/>
</dbReference>
<keyword evidence="1" id="KW-0472">Membrane</keyword>
<organism evidence="2 3">
    <name type="scientific">Geopseudomonas aromaticivorans</name>
    <dbReference type="NCBI Taxonomy" id="2849492"/>
    <lineage>
        <taxon>Bacteria</taxon>
        <taxon>Pseudomonadati</taxon>
        <taxon>Pseudomonadota</taxon>
        <taxon>Gammaproteobacteria</taxon>
        <taxon>Pseudomonadales</taxon>
        <taxon>Pseudomonadaceae</taxon>
        <taxon>Geopseudomonas</taxon>
    </lineage>
</organism>
<gene>
    <name evidence="2" type="ORF">KRX52_11600</name>
</gene>
<dbReference type="PANTHER" id="PTHR30093:SF46">
    <property type="entry name" value="MSHA MINOR PILIN PROTEIN MSHB"/>
    <property type="match status" value="1"/>
</dbReference>
<keyword evidence="3" id="KW-1185">Reference proteome</keyword>
<dbReference type="RefSeq" id="WP_217681883.1">
    <property type="nucleotide sequence ID" value="NZ_JAHRGL010000030.1"/>
</dbReference>
<dbReference type="Proteomes" id="UP000813068">
    <property type="component" value="Unassembled WGS sequence"/>
</dbReference>
<dbReference type="Pfam" id="PF07963">
    <property type="entry name" value="N_methyl"/>
    <property type="match status" value="1"/>
</dbReference>
<dbReference type="InterPro" id="IPR012902">
    <property type="entry name" value="N_methyl_site"/>
</dbReference>
<protein>
    <submittedName>
        <fullName evidence="2">Prepilin-type N-terminal cleavage/methylation domain-containing protein</fullName>
    </submittedName>
</protein>
<sequence>MKQQKGFTLIELVVVIVILGVLAAVALPRFMNATEDAHTAAVQGTGGALAAGVALVHSQWELNRGKGALNATNPNDNIVGFGADDVDVNTEGWPVASGGNNGAPADADCAQLWTALLQGSAPSVAVPTATTDYEAEADTNGCTYTYRLDGRTATSTPSSRTIVYNAVNGVVTTNAD</sequence>
<keyword evidence="1" id="KW-0812">Transmembrane</keyword>
<proteinExistence type="predicted"/>
<keyword evidence="1" id="KW-1133">Transmembrane helix</keyword>
<evidence type="ECO:0000313" key="2">
    <source>
        <dbReference type="EMBL" id="MBV2133433.1"/>
    </source>
</evidence>
<comment type="caution">
    <text evidence="2">The sequence shown here is derived from an EMBL/GenBank/DDBJ whole genome shotgun (WGS) entry which is preliminary data.</text>
</comment>
<dbReference type="EMBL" id="JAHRGL010000030">
    <property type="protein sequence ID" value="MBV2133433.1"/>
    <property type="molecule type" value="Genomic_DNA"/>
</dbReference>
<reference evidence="2 3" key="1">
    <citation type="submission" date="2021-06" db="EMBL/GenBank/DDBJ databases">
        <title>Differences between aerobic and microaerobic xylene degrading microbial communities.</title>
        <authorList>
            <person name="Banerjee S."/>
            <person name="Tancsics A."/>
        </authorList>
    </citation>
    <scope>NUCLEOTIDE SEQUENCE [LARGE SCALE GENOMIC DNA]</scope>
    <source>
        <strain evidence="2 3">MAP12</strain>
    </source>
</reference>
<accession>A0ABS6MX96</accession>
<dbReference type="PANTHER" id="PTHR30093">
    <property type="entry name" value="GENERAL SECRETION PATHWAY PROTEIN G"/>
    <property type="match status" value="1"/>
</dbReference>
<evidence type="ECO:0000313" key="3">
    <source>
        <dbReference type="Proteomes" id="UP000813068"/>
    </source>
</evidence>
<evidence type="ECO:0000256" key="1">
    <source>
        <dbReference type="SAM" id="Phobius"/>
    </source>
</evidence>
<dbReference type="PROSITE" id="PS00409">
    <property type="entry name" value="PROKAR_NTER_METHYL"/>
    <property type="match status" value="1"/>
</dbReference>